<dbReference type="InterPro" id="IPR036640">
    <property type="entry name" value="ABC1_TM_sf"/>
</dbReference>
<dbReference type="SMART" id="SM00382">
    <property type="entry name" value="AAA"/>
    <property type="match status" value="1"/>
</dbReference>
<dbReference type="AlphaFoldDB" id="A0A8J3I786"/>
<comment type="caution">
    <text evidence="10">The sequence shown here is derived from an EMBL/GenBank/DDBJ whole genome shotgun (WGS) entry which is preliminary data.</text>
</comment>
<evidence type="ECO:0000256" key="3">
    <source>
        <dbReference type="ARBA" id="ARBA00022741"/>
    </source>
</evidence>
<feature type="transmembrane region" description="Helical" evidence="7">
    <location>
        <begin position="35"/>
        <end position="52"/>
    </location>
</feature>
<name>A0A8J3I786_9CHLR</name>
<evidence type="ECO:0000256" key="2">
    <source>
        <dbReference type="ARBA" id="ARBA00022692"/>
    </source>
</evidence>
<evidence type="ECO:0000256" key="7">
    <source>
        <dbReference type="SAM" id="Phobius"/>
    </source>
</evidence>
<keyword evidence="5 7" id="KW-1133">Transmembrane helix</keyword>
<dbReference type="GO" id="GO:0005886">
    <property type="term" value="C:plasma membrane"/>
    <property type="evidence" value="ECO:0007669"/>
    <property type="project" value="UniProtKB-SubCell"/>
</dbReference>
<feature type="transmembrane region" description="Helical" evidence="7">
    <location>
        <begin position="174"/>
        <end position="193"/>
    </location>
</feature>
<dbReference type="InterPro" id="IPR011527">
    <property type="entry name" value="ABC1_TM_dom"/>
</dbReference>
<dbReference type="PROSITE" id="PS50929">
    <property type="entry name" value="ABC_TM1F"/>
    <property type="match status" value="1"/>
</dbReference>
<evidence type="ECO:0000256" key="1">
    <source>
        <dbReference type="ARBA" id="ARBA00004651"/>
    </source>
</evidence>
<evidence type="ECO:0000256" key="5">
    <source>
        <dbReference type="ARBA" id="ARBA00022989"/>
    </source>
</evidence>
<dbReference type="PANTHER" id="PTHR24221:SF654">
    <property type="entry name" value="ATP-BINDING CASSETTE SUB-FAMILY B MEMBER 6"/>
    <property type="match status" value="1"/>
</dbReference>
<reference evidence="10" key="1">
    <citation type="submission" date="2020-10" db="EMBL/GenBank/DDBJ databases">
        <title>Taxonomic study of unclassified bacteria belonging to the class Ktedonobacteria.</title>
        <authorList>
            <person name="Yabe S."/>
            <person name="Wang C.M."/>
            <person name="Zheng Y."/>
            <person name="Sakai Y."/>
            <person name="Cavaletti L."/>
            <person name="Monciardini P."/>
            <person name="Donadio S."/>
        </authorList>
    </citation>
    <scope>NUCLEOTIDE SEQUENCE</scope>
    <source>
        <strain evidence="10">SOSP1-1</strain>
    </source>
</reference>
<feature type="domain" description="ABC transporter" evidence="8">
    <location>
        <begin position="446"/>
        <end position="667"/>
    </location>
</feature>
<feature type="transmembrane region" description="Helical" evidence="7">
    <location>
        <begin position="258"/>
        <end position="279"/>
    </location>
</feature>
<organism evidence="10 11">
    <name type="scientific">Ktedonospora formicarum</name>
    <dbReference type="NCBI Taxonomy" id="2778364"/>
    <lineage>
        <taxon>Bacteria</taxon>
        <taxon>Bacillati</taxon>
        <taxon>Chloroflexota</taxon>
        <taxon>Ktedonobacteria</taxon>
        <taxon>Ktedonobacterales</taxon>
        <taxon>Ktedonobacteraceae</taxon>
        <taxon>Ktedonospora</taxon>
    </lineage>
</organism>
<evidence type="ECO:0000256" key="4">
    <source>
        <dbReference type="ARBA" id="ARBA00022840"/>
    </source>
</evidence>
<sequence length="667" mass="73643">MNRTEQENRTERVSRTERLKQFYQFMKLLVCGRRAALIAMLIVTAISVAAAFETPILIKEVGLAGTLKDAEVLAGILVVVGAVNALMTHWSNTIGASLVYTGIARIRLQLRERAEQAPPGLDSDMLGNVQQTVYRRLNSASNALMSGPVPFMSATLALMANATAVVVIAGKFSLLPLVTLIPFLVVAICIGHARTKAIAERSTANRFLTNVVQAVLGSAGLRRMHLHTAPYLVERYEKDVESVRDTSFRTERAASAMVMPLGMGTTVATASLLIVAAHVNMQSSVSTAILAALTQMSAALLQVARSWVRVQELRSPIENTLKALALPRLPAYEEPETTPRKCVSRLFSRRERKRLYSVWRSGLVSCFKKAWSGLKLRLRLLWISIRYWKNAEKRHHFKGVELQRRMVASRRRFLIRSLFAYRRKRKATKGKVCLKKAVSPPAIPSLRLENVSYTVQDTPSGVEATILQPCSQTLTGGNVYVVTGKTSHGKTTLAKMLVGLLTPTTGRVLINGQDMAGLGYDEIREQSIALFAPEFIKGSSVHDVLSTAMDGAANPELVERLLARVGLAGLDLALDPTKLKSPGTRQRLAAVEMALKRETNPHCRILVMDEHTSSLDPEARETVERLLAEYYHGCLVVIMASRKWEPVWSGHPPVIYLNLENGQLMPE</sequence>
<dbReference type="InterPro" id="IPR039421">
    <property type="entry name" value="Type_1_exporter"/>
</dbReference>
<keyword evidence="3" id="KW-0547">Nucleotide-binding</keyword>
<dbReference type="EMBL" id="BNJF01000003">
    <property type="protein sequence ID" value="GHO48135.1"/>
    <property type="molecule type" value="Genomic_DNA"/>
</dbReference>
<keyword evidence="2 7" id="KW-0812">Transmembrane</keyword>
<dbReference type="GO" id="GO:0016887">
    <property type="term" value="F:ATP hydrolysis activity"/>
    <property type="evidence" value="ECO:0007669"/>
    <property type="project" value="InterPro"/>
</dbReference>
<evidence type="ECO:0000259" key="8">
    <source>
        <dbReference type="PROSITE" id="PS50893"/>
    </source>
</evidence>
<accession>A0A8J3I786</accession>
<keyword evidence="11" id="KW-1185">Reference proteome</keyword>
<dbReference type="InterPro" id="IPR003439">
    <property type="entry name" value="ABC_transporter-like_ATP-bd"/>
</dbReference>
<protein>
    <recommendedName>
        <fullName evidence="12">ABC transporter ATP-binding protein</fullName>
    </recommendedName>
</protein>
<feature type="domain" description="ABC transmembrane type-1" evidence="9">
    <location>
        <begin position="35"/>
        <end position="312"/>
    </location>
</feature>
<dbReference type="InterPro" id="IPR027417">
    <property type="entry name" value="P-loop_NTPase"/>
</dbReference>
<keyword evidence="4" id="KW-0067">ATP-binding</keyword>
<dbReference type="Pfam" id="PF00005">
    <property type="entry name" value="ABC_tran"/>
    <property type="match status" value="1"/>
</dbReference>
<dbReference type="RefSeq" id="WP_220197344.1">
    <property type="nucleotide sequence ID" value="NZ_BNJF01000003.1"/>
</dbReference>
<comment type="subcellular location">
    <subcellularLocation>
        <location evidence="1">Cell membrane</location>
        <topology evidence="1">Multi-pass membrane protein</topology>
    </subcellularLocation>
</comment>
<evidence type="ECO:0000313" key="11">
    <source>
        <dbReference type="Proteomes" id="UP000612362"/>
    </source>
</evidence>
<dbReference type="PANTHER" id="PTHR24221">
    <property type="entry name" value="ATP-BINDING CASSETTE SUB-FAMILY B"/>
    <property type="match status" value="1"/>
</dbReference>
<evidence type="ECO:0008006" key="12">
    <source>
        <dbReference type="Google" id="ProtNLM"/>
    </source>
</evidence>
<gene>
    <name evidence="10" type="ORF">KSX_62980</name>
</gene>
<dbReference type="Gene3D" id="3.40.50.300">
    <property type="entry name" value="P-loop containing nucleotide triphosphate hydrolases"/>
    <property type="match status" value="1"/>
</dbReference>
<keyword evidence="6 7" id="KW-0472">Membrane</keyword>
<evidence type="ECO:0000259" key="9">
    <source>
        <dbReference type="PROSITE" id="PS50929"/>
    </source>
</evidence>
<dbReference type="Gene3D" id="1.20.1560.10">
    <property type="entry name" value="ABC transporter type 1, transmembrane domain"/>
    <property type="match status" value="1"/>
</dbReference>
<proteinExistence type="predicted"/>
<dbReference type="SUPFAM" id="SSF90123">
    <property type="entry name" value="ABC transporter transmembrane region"/>
    <property type="match status" value="1"/>
</dbReference>
<dbReference type="GO" id="GO:0034040">
    <property type="term" value="F:ATPase-coupled lipid transmembrane transporter activity"/>
    <property type="evidence" value="ECO:0007669"/>
    <property type="project" value="TreeGrafter"/>
</dbReference>
<feature type="transmembrane region" description="Helical" evidence="7">
    <location>
        <begin position="144"/>
        <end position="168"/>
    </location>
</feature>
<dbReference type="SUPFAM" id="SSF52540">
    <property type="entry name" value="P-loop containing nucleoside triphosphate hydrolases"/>
    <property type="match status" value="1"/>
</dbReference>
<dbReference type="InterPro" id="IPR003593">
    <property type="entry name" value="AAA+_ATPase"/>
</dbReference>
<evidence type="ECO:0000313" key="10">
    <source>
        <dbReference type="EMBL" id="GHO48135.1"/>
    </source>
</evidence>
<dbReference type="PROSITE" id="PS50893">
    <property type="entry name" value="ABC_TRANSPORTER_2"/>
    <property type="match status" value="1"/>
</dbReference>
<dbReference type="GO" id="GO:0140359">
    <property type="term" value="F:ABC-type transporter activity"/>
    <property type="evidence" value="ECO:0007669"/>
    <property type="project" value="InterPro"/>
</dbReference>
<dbReference type="Proteomes" id="UP000612362">
    <property type="component" value="Unassembled WGS sequence"/>
</dbReference>
<dbReference type="GO" id="GO:0005524">
    <property type="term" value="F:ATP binding"/>
    <property type="evidence" value="ECO:0007669"/>
    <property type="project" value="UniProtKB-KW"/>
</dbReference>
<feature type="transmembrane region" description="Helical" evidence="7">
    <location>
        <begin position="72"/>
        <end position="103"/>
    </location>
</feature>
<evidence type="ECO:0000256" key="6">
    <source>
        <dbReference type="ARBA" id="ARBA00023136"/>
    </source>
</evidence>